<dbReference type="InterPro" id="IPR036102">
    <property type="entry name" value="OsmC/Ohrsf"/>
</dbReference>
<reference evidence="1 2" key="1">
    <citation type="submission" date="2013-02" db="EMBL/GenBank/DDBJ databases">
        <authorList>
            <person name="Fiebig A."/>
            <person name="Goeker M."/>
            <person name="Klenk H.-P.P."/>
        </authorList>
    </citation>
    <scope>NUCLEOTIDE SEQUENCE [LARGE SCALE GENOMIC DNA]</scope>
    <source>
        <strain evidence="1 2">DSM 19309</strain>
    </source>
</reference>
<keyword evidence="2" id="KW-1185">Reference proteome</keyword>
<dbReference type="RefSeq" id="WP_037281380.1">
    <property type="nucleotide sequence ID" value="NZ_KK088585.1"/>
</dbReference>
<accession>A0A017HMI9</accession>
<name>A0A017HMI9_9RHOB</name>
<dbReference type="Pfam" id="PF02566">
    <property type="entry name" value="OsmC"/>
    <property type="match status" value="1"/>
</dbReference>
<dbReference type="AlphaFoldDB" id="A0A017HMI9"/>
<dbReference type="OrthoDB" id="7868221at2"/>
<dbReference type="InterPro" id="IPR003718">
    <property type="entry name" value="OsmC/Ohr_fam"/>
</dbReference>
<dbReference type="SUPFAM" id="SSF82784">
    <property type="entry name" value="OsmC-like"/>
    <property type="match status" value="1"/>
</dbReference>
<proteinExistence type="predicted"/>
<evidence type="ECO:0000313" key="2">
    <source>
        <dbReference type="Proteomes" id="UP000019666"/>
    </source>
</evidence>
<comment type="caution">
    <text evidence="1">The sequence shown here is derived from an EMBL/GenBank/DDBJ whole genome shotgun (WGS) entry which is preliminary data.</text>
</comment>
<organism evidence="1 2">
    <name type="scientific">Rubellimicrobium mesophilum DSM 19309</name>
    <dbReference type="NCBI Taxonomy" id="442562"/>
    <lineage>
        <taxon>Bacteria</taxon>
        <taxon>Pseudomonadati</taxon>
        <taxon>Pseudomonadota</taxon>
        <taxon>Alphaproteobacteria</taxon>
        <taxon>Rhodobacterales</taxon>
        <taxon>Roseobacteraceae</taxon>
        <taxon>Rubellimicrobium</taxon>
    </lineage>
</organism>
<dbReference type="Gene3D" id="3.30.300.20">
    <property type="match status" value="1"/>
</dbReference>
<evidence type="ECO:0000313" key="1">
    <source>
        <dbReference type="EMBL" id="EYD75727.1"/>
    </source>
</evidence>
<dbReference type="InterPro" id="IPR015946">
    <property type="entry name" value="KH_dom-like_a/b"/>
</dbReference>
<sequence length="137" mass="14130">MSRTLSMRFQNLPGSRAGLGRTGTRTLIADRPDGVAGGQGLGFNGAELLAAALGGCFWNDLHYAAEARGITLGPVDVAAEVTLDGHPLRVTAAGIRARVAAETPAQARECFDAACADSTIANSVMAAFPVAFAFEDH</sequence>
<dbReference type="STRING" id="442562.Rumeso_02671"/>
<dbReference type="EMBL" id="AOSK01000067">
    <property type="protein sequence ID" value="EYD75727.1"/>
    <property type="molecule type" value="Genomic_DNA"/>
</dbReference>
<protein>
    <submittedName>
        <fullName evidence="1">Uncharacterized protein</fullName>
    </submittedName>
</protein>
<dbReference type="Proteomes" id="UP000019666">
    <property type="component" value="Unassembled WGS sequence"/>
</dbReference>
<gene>
    <name evidence="1" type="ORF">Rumeso_02671</name>
</gene>
<dbReference type="HOGENOM" id="CLU_151735_0_0_5"/>